<feature type="compositionally biased region" description="Basic residues" evidence="1">
    <location>
        <begin position="249"/>
        <end position="260"/>
    </location>
</feature>
<proteinExistence type="predicted"/>
<sequence length="462" mass="52537">MLMGKTLASPDRDGLLRLDIDREKRIGFRLQFIKRIEEEAMKGNGIVLLYSMLGIKMTSTTLTYLLQNEQFEPPRHCTPKEKEQWKRKKRQIENDRKNNGPMCKSELRLKERREIMADKVIDTLDLSKLPTGPFLMYTVDQQLGGFKEIHFLNEEERISVNGRHWSDNAVLDTFVKEIVMEQDEVWMGVFGKRDVKEEMEGKGKLDPAMSTNPHVTTNARLLPLHSYRLLKSNKERFNELYASKDGKKNRPVRPRFRRQPSHAPPIVPPLVPPPPLSAAVPLPLPNLAAVTLPLPSSVGDISARREETRPISEQTQAEMDTHPAQPESEDEKEEKCASEKQPSSQFIVMGFQKQATHQMNQPNQQAAIVLDPLKVSVLDGRHFQIAYEENKTIETVVAEIESKTGHTFARSTLKKSNRALKPKKTLIDEGVSPGDHLVITWKMKAGNIFVSGEILTFHQGTS</sequence>
<comment type="caution">
    <text evidence="3">The sequence shown here is derived from an EMBL/GenBank/DDBJ whole genome shotgun (WGS) entry which is preliminary data.</text>
</comment>
<dbReference type="InterPro" id="IPR029071">
    <property type="entry name" value="Ubiquitin-like_domsf"/>
</dbReference>
<gene>
    <name evidence="3" type="ORF">BLNAU_4754</name>
</gene>
<organism evidence="3 4">
    <name type="scientific">Blattamonas nauphoetae</name>
    <dbReference type="NCBI Taxonomy" id="2049346"/>
    <lineage>
        <taxon>Eukaryota</taxon>
        <taxon>Metamonada</taxon>
        <taxon>Preaxostyla</taxon>
        <taxon>Oxymonadida</taxon>
        <taxon>Blattamonas</taxon>
    </lineage>
</organism>
<feature type="region of interest" description="Disordered" evidence="1">
    <location>
        <begin position="239"/>
        <end position="269"/>
    </location>
</feature>
<evidence type="ECO:0000313" key="4">
    <source>
        <dbReference type="Proteomes" id="UP001281761"/>
    </source>
</evidence>
<evidence type="ECO:0000259" key="2">
    <source>
        <dbReference type="PROSITE" id="PS50053"/>
    </source>
</evidence>
<dbReference type="SUPFAM" id="SSF54236">
    <property type="entry name" value="Ubiquitin-like"/>
    <property type="match status" value="1"/>
</dbReference>
<protein>
    <recommendedName>
        <fullName evidence="2">Ubiquitin-like domain-containing protein</fullName>
    </recommendedName>
</protein>
<dbReference type="EMBL" id="JARBJD010000024">
    <property type="protein sequence ID" value="KAK2960201.1"/>
    <property type="molecule type" value="Genomic_DNA"/>
</dbReference>
<evidence type="ECO:0000256" key="1">
    <source>
        <dbReference type="SAM" id="MobiDB-lite"/>
    </source>
</evidence>
<feature type="region of interest" description="Disordered" evidence="1">
    <location>
        <begin position="300"/>
        <end position="342"/>
    </location>
</feature>
<name>A0ABQ9Y923_9EUKA</name>
<dbReference type="InterPro" id="IPR000626">
    <property type="entry name" value="Ubiquitin-like_dom"/>
</dbReference>
<evidence type="ECO:0000313" key="3">
    <source>
        <dbReference type="EMBL" id="KAK2960201.1"/>
    </source>
</evidence>
<dbReference type="PROSITE" id="PS50053">
    <property type="entry name" value="UBIQUITIN_2"/>
    <property type="match status" value="1"/>
</dbReference>
<dbReference type="CDD" id="cd17039">
    <property type="entry name" value="Ubl_ubiquitin_like"/>
    <property type="match status" value="1"/>
</dbReference>
<reference evidence="3 4" key="1">
    <citation type="journal article" date="2022" name="bioRxiv">
        <title>Genomics of Preaxostyla Flagellates Illuminates Evolutionary Transitions and the Path Towards Mitochondrial Loss.</title>
        <authorList>
            <person name="Novak L.V.F."/>
            <person name="Treitli S.C."/>
            <person name="Pyrih J."/>
            <person name="Halakuc P."/>
            <person name="Pipaliya S.V."/>
            <person name="Vacek V."/>
            <person name="Brzon O."/>
            <person name="Soukal P."/>
            <person name="Eme L."/>
            <person name="Dacks J.B."/>
            <person name="Karnkowska A."/>
            <person name="Elias M."/>
            <person name="Hampl V."/>
        </authorList>
    </citation>
    <scope>NUCLEOTIDE SEQUENCE [LARGE SCALE GENOMIC DNA]</scope>
    <source>
        <strain evidence="3">NAU3</strain>
        <tissue evidence="3">Gut</tissue>
    </source>
</reference>
<feature type="compositionally biased region" description="Basic and acidic residues" evidence="1">
    <location>
        <begin position="239"/>
        <end position="248"/>
    </location>
</feature>
<accession>A0ABQ9Y923</accession>
<feature type="domain" description="Ubiquitin-like" evidence="2">
    <location>
        <begin position="373"/>
        <end position="446"/>
    </location>
</feature>
<dbReference type="Proteomes" id="UP001281761">
    <property type="component" value="Unassembled WGS sequence"/>
</dbReference>
<dbReference type="Gene3D" id="3.10.20.90">
    <property type="entry name" value="Phosphatidylinositol 3-kinase Catalytic Subunit, Chain A, domain 1"/>
    <property type="match status" value="1"/>
</dbReference>
<keyword evidence="4" id="KW-1185">Reference proteome</keyword>